<dbReference type="AlphaFoldDB" id="A0A545UE46"/>
<dbReference type="PANTHER" id="PTHR43248">
    <property type="entry name" value="2-SUCCINYL-6-HYDROXY-2,4-CYCLOHEXADIENE-1-CARBOXYLATE SYNTHASE"/>
    <property type="match status" value="1"/>
</dbReference>
<protein>
    <submittedName>
        <fullName evidence="6">Alpha/beta hydrolase</fullName>
    </submittedName>
</protein>
<evidence type="ECO:0000256" key="3">
    <source>
        <dbReference type="SAM" id="SignalP"/>
    </source>
</evidence>
<dbReference type="RefSeq" id="WP_142893408.1">
    <property type="nucleotide sequence ID" value="NZ_ML660163.1"/>
</dbReference>
<dbReference type="EMBL" id="VIKS01000006">
    <property type="protein sequence ID" value="TQV87747.1"/>
    <property type="molecule type" value="Genomic_DNA"/>
</dbReference>
<accession>A0A545UE46</accession>
<comment type="caution">
    <text evidence="6">The sequence shown here is derived from an EMBL/GenBank/DDBJ whole genome shotgun (WGS) entry which is preliminary data.</text>
</comment>
<name>A0A545UE46_9GAMM</name>
<comment type="similarity">
    <text evidence="1">Belongs to the peptidase S33 family.</text>
</comment>
<feature type="signal peptide" evidence="3">
    <location>
        <begin position="1"/>
        <end position="40"/>
    </location>
</feature>
<feature type="domain" description="Peptidase S33 tripeptidyl aminopeptidase-like C-terminal" evidence="5">
    <location>
        <begin position="446"/>
        <end position="543"/>
    </location>
</feature>
<evidence type="ECO:0000313" key="6">
    <source>
        <dbReference type="EMBL" id="TQV87747.1"/>
    </source>
</evidence>
<dbReference type="GO" id="GO:0016787">
    <property type="term" value="F:hydrolase activity"/>
    <property type="evidence" value="ECO:0007669"/>
    <property type="project" value="UniProtKB-KW"/>
</dbReference>
<organism evidence="6 7">
    <name type="scientific">Aliikangiella coralliicola</name>
    <dbReference type="NCBI Taxonomy" id="2592383"/>
    <lineage>
        <taxon>Bacteria</taxon>
        <taxon>Pseudomonadati</taxon>
        <taxon>Pseudomonadota</taxon>
        <taxon>Gammaproteobacteria</taxon>
        <taxon>Oceanospirillales</taxon>
        <taxon>Pleioneaceae</taxon>
        <taxon>Aliikangiella</taxon>
    </lineage>
</organism>
<evidence type="ECO:0000259" key="5">
    <source>
        <dbReference type="Pfam" id="PF08386"/>
    </source>
</evidence>
<feature type="chain" id="PRO_5021937649" evidence="3">
    <location>
        <begin position="41"/>
        <end position="585"/>
    </location>
</feature>
<dbReference type="Gene3D" id="3.40.50.1820">
    <property type="entry name" value="alpha/beta hydrolase"/>
    <property type="match status" value="1"/>
</dbReference>
<dbReference type="InterPro" id="IPR013595">
    <property type="entry name" value="Pept_S33_TAP-like_C"/>
</dbReference>
<dbReference type="InterPro" id="IPR051601">
    <property type="entry name" value="Serine_prot/Carboxylest_S33"/>
</dbReference>
<keyword evidence="7" id="KW-1185">Reference proteome</keyword>
<sequence>MKTEKVDRCLMRNKSRGISRTIMKLPLVLAFATVGFNASAEDFKKKSENEILMNSIATPEINWQACENADAPFQCATVEVPLNYKKFKPGKSGRRSKTTTIALARYPATDQKNKIGSIFLNPGGPGGSGVSMLLNVGTFWFSDDVREKFDLIGFDPRGIGASNPLTCFKTVEDQSKAYNVSQTPETYKEIKAHKRADRFYAKSCRKNGGDILKNMSTADVARDLDLLRRAVGDEKINFVGYSYGSYLGMTYANMFPNHIRALVVDGVLDPIAWSTGRDFERYYMPVTTRLKSDIGTMDSLNEFFRLCDANSETCLFSGNSAERFDEIFQRLKVEPLEVPLGNGEIYILSDEAFLGLTTGTMYSAASWPNFAGMLLQIEQMLTPDEIAPSLTALHKQLGIENQLSADEKLPQSGEGFTSVLCSDSDNPHDYFMWPFAGEVANHENGYFGAYWTWSSSPCKFWRGPAKNRFAGPFDHQTSHPILVTSTRFDPATPYHGAEVVAELMPESRLVTVEGWGHTTPFLSACADKITFDYLLTGELPENKNTICYSDSVPFENNLNLLSRRADDQNEKREIFLRQITKNKRW</sequence>
<dbReference type="InterPro" id="IPR000073">
    <property type="entry name" value="AB_hydrolase_1"/>
</dbReference>
<dbReference type="Pfam" id="PF00561">
    <property type="entry name" value="Abhydrolase_1"/>
    <property type="match status" value="1"/>
</dbReference>
<keyword evidence="2 6" id="KW-0378">Hydrolase</keyword>
<keyword evidence="3" id="KW-0732">Signal</keyword>
<dbReference type="InterPro" id="IPR029058">
    <property type="entry name" value="AB_hydrolase_fold"/>
</dbReference>
<gene>
    <name evidence="6" type="ORF">FLL46_10195</name>
</gene>
<evidence type="ECO:0000313" key="7">
    <source>
        <dbReference type="Proteomes" id="UP000315439"/>
    </source>
</evidence>
<dbReference type="Proteomes" id="UP000315439">
    <property type="component" value="Unassembled WGS sequence"/>
</dbReference>
<reference evidence="6 7" key="1">
    <citation type="submission" date="2019-07" db="EMBL/GenBank/DDBJ databases">
        <title>Draft genome for Aliikangiella sp. M105.</title>
        <authorList>
            <person name="Wang G."/>
        </authorList>
    </citation>
    <scope>NUCLEOTIDE SEQUENCE [LARGE SCALE GENOMIC DNA]</scope>
    <source>
        <strain evidence="6 7">M105</strain>
    </source>
</reference>
<dbReference type="Pfam" id="PF08386">
    <property type="entry name" value="Abhydrolase_4"/>
    <property type="match status" value="1"/>
</dbReference>
<dbReference type="PANTHER" id="PTHR43248:SF25">
    <property type="entry name" value="AB HYDROLASE-1 DOMAIN-CONTAINING PROTEIN-RELATED"/>
    <property type="match status" value="1"/>
</dbReference>
<evidence type="ECO:0000256" key="1">
    <source>
        <dbReference type="ARBA" id="ARBA00010088"/>
    </source>
</evidence>
<evidence type="ECO:0000259" key="4">
    <source>
        <dbReference type="Pfam" id="PF00561"/>
    </source>
</evidence>
<dbReference type="SUPFAM" id="SSF53474">
    <property type="entry name" value="alpha/beta-Hydrolases"/>
    <property type="match status" value="1"/>
</dbReference>
<feature type="domain" description="AB hydrolase-1" evidence="4">
    <location>
        <begin position="118"/>
        <end position="285"/>
    </location>
</feature>
<evidence type="ECO:0000256" key="2">
    <source>
        <dbReference type="ARBA" id="ARBA00022801"/>
    </source>
</evidence>
<proteinExistence type="inferred from homology"/>
<dbReference type="OrthoDB" id="4510475at2"/>